<dbReference type="PATRIC" id="fig|1268236.3.peg.3156"/>
<feature type="region of interest" description="Disordered" evidence="1">
    <location>
        <begin position="1"/>
        <end position="23"/>
    </location>
</feature>
<accession>R1GQX3</accession>
<keyword evidence="2" id="KW-0472">Membrane</keyword>
<name>R1GQX3_9GAMM</name>
<feature type="compositionally biased region" description="Basic residues" evidence="1">
    <location>
        <begin position="8"/>
        <end position="17"/>
    </location>
</feature>
<keyword evidence="5" id="KW-1185">Reference proteome</keyword>
<dbReference type="RefSeq" id="WP_005906455.1">
    <property type="nucleotide sequence ID" value="NZ_AQGQ01000134.1"/>
</dbReference>
<dbReference type="GO" id="GO:0042834">
    <property type="term" value="F:peptidoglycan binding"/>
    <property type="evidence" value="ECO:0007669"/>
    <property type="project" value="InterPro"/>
</dbReference>
<gene>
    <name evidence="4" type="ORF">G113_16103</name>
</gene>
<comment type="caution">
    <text evidence="4">The sequence shown here is derived from an EMBL/GenBank/DDBJ whole genome shotgun (WGS) entry which is preliminary data.</text>
</comment>
<evidence type="ECO:0000256" key="1">
    <source>
        <dbReference type="SAM" id="MobiDB-lite"/>
    </source>
</evidence>
<proteinExistence type="predicted"/>
<evidence type="ECO:0000259" key="3">
    <source>
        <dbReference type="Pfam" id="PF04225"/>
    </source>
</evidence>
<evidence type="ECO:0000256" key="2">
    <source>
        <dbReference type="SAM" id="Phobius"/>
    </source>
</evidence>
<dbReference type="Pfam" id="PF04225">
    <property type="entry name" value="LysM_OapA"/>
    <property type="match status" value="1"/>
</dbReference>
<keyword evidence="2" id="KW-0812">Transmembrane</keyword>
<keyword evidence="2" id="KW-1133">Transmembrane helix</keyword>
<protein>
    <recommendedName>
        <fullName evidence="3">Opacity-associated protein A LysM-like domain-containing protein</fullName>
    </recommendedName>
</protein>
<dbReference type="Proteomes" id="UP000013526">
    <property type="component" value="Unassembled WGS sequence"/>
</dbReference>
<reference evidence="4 5" key="1">
    <citation type="journal article" date="2013" name="Genome Announc.">
        <title>Draft Genome Sequence of Aeromonas molluscorum Strain 848TT, Isolated from Bivalve Molluscs.</title>
        <authorList>
            <person name="Spataro N."/>
            <person name="Farfan M."/>
            <person name="Albarral V."/>
            <person name="Sanglas A."/>
            <person name="Loren J.G."/>
            <person name="Fuste M.C."/>
            <person name="Bosch E."/>
        </authorList>
    </citation>
    <scope>NUCLEOTIDE SEQUENCE [LARGE SCALE GENOMIC DNA]</scope>
    <source>
        <strain evidence="4 5">848</strain>
    </source>
</reference>
<dbReference type="OrthoDB" id="6398769at2"/>
<organism evidence="4 5">
    <name type="scientific">Aeromonas molluscorum 848</name>
    <dbReference type="NCBI Taxonomy" id="1268236"/>
    <lineage>
        <taxon>Bacteria</taxon>
        <taxon>Pseudomonadati</taxon>
        <taxon>Pseudomonadota</taxon>
        <taxon>Gammaproteobacteria</taxon>
        <taxon>Aeromonadales</taxon>
        <taxon>Aeromonadaceae</taxon>
        <taxon>Aeromonas</taxon>
    </lineage>
</organism>
<sequence length="221" mass="25036">MPTPDRRPRGHNRRTQRHKDESQGSLLERINAASLPLRQQLGQTLGQLKNREAIRLKTGEGRKWQTLLPRKHGIALLILVPVWLILLAWEPAPSAPQAAPSGVLSVPVAIPVQTQNEQRQQHNQAKAAVEPEPVSGKWLQHKVEAGETLFSLFRQFQLPGVELSRLIAIEGPDRPLTRMQTGKSLNILVGDDQRIQRVEIRDDFQVLYRYDRQGEGFALKE</sequence>
<evidence type="ECO:0000313" key="4">
    <source>
        <dbReference type="EMBL" id="EOD54100.1"/>
    </source>
</evidence>
<dbReference type="InterPro" id="IPR007340">
    <property type="entry name" value="LysM_Opacity-associatedA"/>
</dbReference>
<dbReference type="AlphaFoldDB" id="R1GQX3"/>
<evidence type="ECO:0000313" key="5">
    <source>
        <dbReference type="Proteomes" id="UP000013526"/>
    </source>
</evidence>
<dbReference type="Gene3D" id="3.10.450.350">
    <property type="match status" value="1"/>
</dbReference>
<feature type="domain" description="Opacity-associated protein A LysM-like" evidence="3">
    <location>
        <begin position="137"/>
        <end position="216"/>
    </location>
</feature>
<dbReference type="EMBL" id="AQGQ01000134">
    <property type="protein sequence ID" value="EOD54100.1"/>
    <property type="molecule type" value="Genomic_DNA"/>
</dbReference>
<feature type="transmembrane region" description="Helical" evidence="2">
    <location>
        <begin position="72"/>
        <end position="89"/>
    </location>
</feature>